<feature type="domain" description="Chlorhexidine efflux transporter" evidence="2">
    <location>
        <begin position="71"/>
        <end position="133"/>
    </location>
</feature>
<reference evidence="4" key="1">
    <citation type="submission" date="2016-10" db="EMBL/GenBank/DDBJ databases">
        <authorList>
            <person name="Varghese N."/>
            <person name="Submissions S."/>
        </authorList>
    </citation>
    <scope>NUCLEOTIDE SEQUENCE [LARGE SCALE GENOMIC DNA]</scope>
    <source>
        <strain evidence="4">LMG 26416</strain>
    </source>
</reference>
<dbReference type="InterPro" id="IPR007896">
    <property type="entry name" value="BTP_bacteria"/>
</dbReference>
<feature type="domain" description="Chlorhexidine efflux transporter" evidence="2">
    <location>
        <begin position="3"/>
        <end position="65"/>
    </location>
</feature>
<dbReference type="Pfam" id="PF05232">
    <property type="entry name" value="BTP"/>
    <property type="match status" value="2"/>
</dbReference>
<evidence type="ECO:0000313" key="4">
    <source>
        <dbReference type="Proteomes" id="UP000199120"/>
    </source>
</evidence>
<dbReference type="NCBIfam" id="NF033664">
    <property type="entry name" value="PACE_transport"/>
    <property type="match status" value="1"/>
</dbReference>
<dbReference type="EMBL" id="FOAJ01000010">
    <property type="protein sequence ID" value="SEL59772.1"/>
    <property type="molecule type" value="Genomic_DNA"/>
</dbReference>
<feature type="transmembrane region" description="Helical" evidence="1">
    <location>
        <begin position="80"/>
        <end position="100"/>
    </location>
</feature>
<proteinExistence type="predicted"/>
<name>A0A1H7RHV2_9BURK</name>
<dbReference type="OrthoDB" id="1631120at2"/>
<accession>A0A1H7RHV2</accession>
<dbReference type="AlphaFoldDB" id="A0A1H7RHV2"/>
<keyword evidence="1" id="KW-0472">Membrane</keyword>
<evidence type="ECO:0000259" key="2">
    <source>
        <dbReference type="Pfam" id="PF05232"/>
    </source>
</evidence>
<dbReference type="Proteomes" id="UP000199120">
    <property type="component" value="Unassembled WGS sequence"/>
</dbReference>
<sequence>MQGIRRKIVYVLLFEGLAIAMTTTGLSAMAHGETGRAGVAAVVSALVAVGWNLTYNTLFERWEARQTKRGRDLARRVAHAAGFEGGLVVMLVPFFAWWLGVSLVEAFVMDLGLIAFFLVYTYLFNLAFDRAFGLPASALPIADAESSRTR</sequence>
<evidence type="ECO:0000256" key="1">
    <source>
        <dbReference type="SAM" id="Phobius"/>
    </source>
</evidence>
<feature type="transmembrane region" description="Helical" evidence="1">
    <location>
        <begin position="37"/>
        <end position="59"/>
    </location>
</feature>
<keyword evidence="1" id="KW-1133">Transmembrane helix</keyword>
<feature type="transmembrane region" description="Helical" evidence="1">
    <location>
        <begin position="12"/>
        <end position="31"/>
    </location>
</feature>
<protein>
    <submittedName>
        <fullName evidence="3">Uncharacterized membrane protein</fullName>
    </submittedName>
</protein>
<evidence type="ECO:0000313" key="3">
    <source>
        <dbReference type="EMBL" id="SEL59772.1"/>
    </source>
</evidence>
<organism evidence="3 4">
    <name type="scientific">Paraburkholderia caballeronis</name>
    <dbReference type="NCBI Taxonomy" id="416943"/>
    <lineage>
        <taxon>Bacteria</taxon>
        <taxon>Pseudomonadati</taxon>
        <taxon>Pseudomonadota</taxon>
        <taxon>Betaproteobacteria</taxon>
        <taxon>Burkholderiales</taxon>
        <taxon>Burkholderiaceae</taxon>
        <taxon>Paraburkholderia</taxon>
    </lineage>
</organism>
<dbReference type="RefSeq" id="WP_090553214.1">
    <property type="nucleotide sequence ID" value="NZ_FNSR01000003.1"/>
</dbReference>
<keyword evidence="4" id="KW-1185">Reference proteome</keyword>
<gene>
    <name evidence="3" type="ORF">SAMN05192542_11020</name>
</gene>
<dbReference type="InterPro" id="IPR058208">
    <property type="entry name" value="PACE"/>
</dbReference>
<keyword evidence="1" id="KW-0812">Transmembrane</keyword>
<feature type="transmembrane region" description="Helical" evidence="1">
    <location>
        <begin position="106"/>
        <end position="128"/>
    </location>
</feature>